<dbReference type="GO" id="GO:0043130">
    <property type="term" value="F:ubiquitin binding"/>
    <property type="evidence" value="ECO:0000318"/>
    <property type="project" value="GO_Central"/>
</dbReference>
<dbReference type="Proteomes" id="UP000004994">
    <property type="component" value="Chromosome 7"/>
</dbReference>
<reference evidence="2" key="2">
    <citation type="submission" date="2019-01" db="UniProtKB">
        <authorList>
            <consortium name="EnsemblPlants"/>
        </authorList>
    </citation>
    <scope>IDENTIFICATION</scope>
    <source>
        <strain evidence="2">cv. Heinz 1706</strain>
    </source>
</reference>
<dbReference type="STRING" id="4081.A0A3Q7I873"/>
<dbReference type="GeneID" id="101248694"/>
<sequence length="258" mass="29712">MHITIVMDGYEFSMEINPQEPILQTKQKIQNFLGVPMSSQTLSFLGFELLDGFNIQDYPIITQGTKIQLTIQNIIGETSLQQNNIFFSTKFQIIVKMSSRKLNIDIDRTETVQSLKEKIHIIDGTPIRRMSLFFSGNELNDEYQSLIEYGVQEFSEIIVFLKTMSRMVTETPSRGISLVVQTSSSLLNSAKIPIEMSDLGTVNNLRQLLLDRKILSMDEYIFIHKQRIMRDNSSLRWHGVENGDFVYVFKGSVSREEH</sequence>
<accession>A0A3Q7I873</accession>
<dbReference type="GO" id="GO:0031593">
    <property type="term" value="F:polyubiquitin modification-dependent protein binding"/>
    <property type="evidence" value="ECO:0000318"/>
    <property type="project" value="GO_Central"/>
</dbReference>
<evidence type="ECO:0000313" key="3">
    <source>
        <dbReference type="Proteomes" id="UP000004994"/>
    </source>
</evidence>
<dbReference type="PANTHER" id="PTHR10621">
    <property type="entry name" value="UV EXCISION REPAIR PROTEIN RAD23"/>
    <property type="match status" value="1"/>
</dbReference>
<evidence type="ECO:0000259" key="1">
    <source>
        <dbReference type="PROSITE" id="PS50053"/>
    </source>
</evidence>
<evidence type="ECO:0000313" key="2">
    <source>
        <dbReference type="EnsemblPlants" id="Solyc07g052500.1.1.1"/>
    </source>
</evidence>
<dbReference type="EnsemblPlants" id="Solyc07g052500.1.1">
    <property type="protein sequence ID" value="Solyc07g052500.1.1.1"/>
    <property type="gene ID" value="Solyc07g052500.1"/>
</dbReference>
<dbReference type="GO" id="GO:0005654">
    <property type="term" value="C:nucleoplasm"/>
    <property type="evidence" value="ECO:0000318"/>
    <property type="project" value="GO_Central"/>
</dbReference>
<dbReference type="OMA" id="RIMRDNC"/>
<gene>
    <name evidence="2" type="primary">LOC101248694</name>
</gene>
<name>A0A3Q7I873_SOLLC</name>
<dbReference type="GO" id="GO:0070628">
    <property type="term" value="F:proteasome binding"/>
    <property type="evidence" value="ECO:0000318"/>
    <property type="project" value="GO_Central"/>
</dbReference>
<organism evidence="2">
    <name type="scientific">Solanum lycopersicum</name>
    <name type="common">Tomato</name>
    <name type="synonym">Lycopersicon esculentum</name>
    <dbReference type="NCBI Taxonomy" id="4081"/>
    <lineage>
        <taxon>Eukaryota</taxon>
        <taxon>Viridiplantae</taxon>
        <taxon>Streptophyta</taxon>
        <taxon>Embryophyta</taxon>
        <taxon>Tracheophyta</taxon>
        <taxon>Spermatophyta</taxon>
        <taxon>Magnoliopsida</taxon>
        <taxon>eudicotyledons</taxon>
        <taxon>Gunneridae</taxon>
        <taxon>Pentapetalae</taxon>
        <taxon>asterids</taxon>
        <taxon>lamiids</taxon>
        <taxon>Solanales</taxon>
        <taxon>Solanaceae</taxon>
        <taxon>Solanoideae</taxon>
        <taxon>Solaneae</taxon>
        <taxon>Solanum</taxon>
        <taxon>Solanum subgen. Lycopersicon</taxon>
    </lineage>
</organism>
<dbReference type="Gramene" id="Solyc07g052500.1.1">
    <property type="protein sequence ID" value="Solyc07g052500.1.1.1"/>
    <property type="gene ID" value="Solyc07g052500.1"/>
</dbReference>
<dbReference type="InParanoid" id="A0A3Q7I873"/>
<dbReference type="CDD" id="cd17039">
    <property type="entry name" value="Ubl_ubiquitin_like"/>
    <property type="match status" value="1"/>
</dbReference>
<dbReference type="InterPro" id="IPR029071">
    <property type="entry name" value="Ubiquitin-like_domsf"/>
</dbReference>
<dbReference type="InterPro" id="IPR000626">
    <property type="entry name" value="Ubiquitin-like_dom"/>
</dbReference>
<dbReference type="Gene3D" id="3.10.20.90">
    <property type="entry name" value="Phosphatidylinositol 3-kinase Catalytic Subunit, Chain A, domain 1"/>
    <property type="match status" value="3"/>
</dbReference>
<dbReference type="PROSITE" id="PS50053">
    <property type="entry name" value="UBIQUITIN_2"/>
    <property type="match status" value="3"/>
</dbReference>
<dbReference type="SMART" id="SM00213">
    <property type="entry name" value="UBQ"/>
    <property type="match status" value="3"/>
</dbReference>
<dbReference type="GO" id="GO:0043161">
    <property type="term" value="P:proteasome-mediated ubiquitin-dependent protein catabolic process"/>
    <property type="evidence" value="ECO:0000318"/>
    <property type="project" value="GO_Central"/>
</dbReference>
<proteinExistence type="predicted"/>
<feature type="domain" description="Ubiquitin-like" evidence="1">
    <location>
        <begin position="1"/>
        <end position="60"/>
    </location>
</feature>
<dbReference type="OrthoDB" id="428577at2759"/>
<protein>
    <recommendedName>
        <fullName evidence="1">Ubiquitin-like domain-containing protein</fullName>
    </recommendedName>
</protein>
<dbReference type="SUPFAM" id="SSF54236">
    <property type="entry name" value="Ubiquitin-like"/>
    <property type="match status" value="3"/>
</dbReference>
<dbReference type="PANTHER" id="PTHR10621:SF0">
    <property type="entry name" value="UV EXCISION REPAIR PROTEIN RAD23"/>
    <property type="match status" value="1"/>
</dbReference>
<feature type="domain" description="Ubiquitin-like" evidence="1">
    <location>
        <begin position="176"/>
        <end position="248"/>
    </location>
</feature>
<dbReference type="Pfam" id="PF00240">
    <property type="entry name" value="ubiquitin"/>
    <property type="match status" value="3"/>
</dbReference>
<keyword evidence="3" id="KW-1185">Reference proteome</keyword>
<dbReference type="SMR" id="A0A3Q7I873"/>
<feature type="domain" description="Ubiquitin-like" evidence="1">
    <location>
        <begin position="91"/>
        <end position="166"/>
    </location>
</feature>
<reference evidence="2" key="1">
    <citation type="journal article" date="2012" name="Nature">
        <title>The tomato genome sequence provides insights into fleshy fruit evolution.</title>
        <authorList>
            <consortium name="Tomato Genome Consortium"/>
        </authorList>
    </citation>
    <scope>NUCLEOTIDE SEQUENCE [LARGE SCALE GENOMIC DNA]</scope>
    <source>
        <strain evidence="2">cv. Heinz 1706</strain>
    </source>
</reference>
<dbReference type="GO" id="GO:0005829">
    <property type="term" value="C:cytosol"/>
    <property type="evidence" value="ECO:0000318"/>
    <property type="project" value="GO_Central"/>
</dbReference>
<dbReference type="FunCoup" id="A0A3Q7I873">
    <property type="interactions" value="9"/>
</dbReference>
<dbReference type="AlphaFoldDB" id="A0A3Q7I873"/>
<dbReference type="PaxDb" id="4081-Solyc07g052500.1.1"/>
<dbReference type="RefSeq" id="XP_069143616.1">
    <property type="nucleotide sequence ID" value="XM_069287515.1"/>
</dbReference>